<evidence type="ECO:0000313" key="2">
    <source>
        <dbReference type="Proteomes" id="UP001493487"/>
    </source>
</evidence>
<dbReference type="RefSeq" id="WP_232187339.1">
    <property type="nucleotide sequence ID" value="NZ_JAIOAP010000012.1"/>
</dbReference>
<proteinExistence type="predicted"/>
<dbReference type="EMBL" id="JASKHM010000014">
    <property type="protein sequence ID" value="MEQ4485228.1"/>
    <property type="molecule type" value="Genomic_DNA"/>
</dbReference>
<keyword evidence="2" id="KW-1185">Reference proteome</keyword>
<reference evidence="1 2" key="1">
    <citation type="journal article" date="2023" name="Genome Announc.">
        <title>Pan-Genome Analyses of the Genus Cohnella and Proposal of the Novel Species Cohnella silvisoli sp. nov., Isolated from Forest Soil.</title>
        <authorList>
            <person name="Wang C."/>
            <person name="Mao L."/>
            <person name="Bao G."/>
            <person name="Zhu H."/>
        </authorList>
    </citation>
    <scope>NUCLEOTIDE SEQUENCE [LARGE SCALE GENOMIC DNA]</scope>
    <source>
        <strain evidence="1 2">NL03-T5-1</strain>
    </source>
</reference>
<dbReference type="Proteomes" id="UP001493487">
    <property type="component" value="Unassembled WGS sequence"/>
</dbReference>
<accession>A0ABV1KZR4</accession>
<name>A0ABV1KZR4_9BACL</name>
<comment type="caution">
    <text evidence="1">The sequence shown here is derived from an EMBL/GenBank/DDBJ whole genome shotgun (WGS) entry which is preliminary data.</text>
</comment>
<protein>
    <submittedName>
        <fullName evidence="1">Uncharacterized protein</fullName>
    </submittedName>
</protein>
<evidence type="ECO:0000313" key="1">
    <source>
        <dbReference type="EMBL" id="MEQ4485228.1"/>
    </source>
</evidence>
<sequence length="99" mass="11389">MTGLYVIESIRDRKTGEAHEREARRKNHRVNILRAEVGHRLIADYVDEPGSTLRTTVVTDADTYSLDWWLGDRLVVETENTVYTFRKISEEVALPGSQN</sequence>
<organism evidence="1 2">
    <name type="scientific">Cohnella silvisoli</name>
    <dbReference type="NCBI Taxonomy" id="2873699"/>
    <lineage>
        <taxon>Bacteria</taxon>
        <taxon>Bacillati</taxon>
        <taxon>Bacillota</taxon>
        <taxon>Bacilli</taxon>
        <taxon>Bacillales</taxon>
        <taxon>Paenibacillaceae</taxon>
        <taxon>Cohnella</taxon>
    </lineage>
</organism>
<gene>
    <name evidence="1" type="ORF">QJS35_22835</name>
</gene>